<evidence type="ECO:0000313" key="4">
    <source>
        <dbReference type="EMBL" id="MFB9051450.1"/>
    </source>
</evidence>
<protein>
    <submittedName>
        <fullName evidence="4">Nitroreductase family protein</fullName>
    </submittedName>
</protein>
<dbReference type="Proteomes" id="UP001589605">
    <property type="component" value="Unassembled WGS sequence"/>
</dbReference>
<dbReference type="EMBL" id="JBHMEZ010000001">
    <property type="protein sequence ID" value="MFB9051450.1"/>
    <property type="molecule type" value="Genomic_DNA"/>
</dbReference>
<evidence type="ECO:0000256" key="1">
    <source>
        <dbReference type="ARBA" id="ARBA00007118"/>
    </source>
</evidence>
<gene>
    <name evidence="4" type="ORF">ACFFVB_00020</name>
</gene>
<feature type="domain" description="Nitroreductase" evidence="3">
    <location>
        <begin position="263"/>
        <end position="339"/>
    </location>
</feature>
<dbReference type="InterPro" id="IPR029479">
    <property type="entry name" value="Nitroreductase"/>
</dbReference>
<comment type="caution">
    <text evidence="4">The sequence shown here is derived from an EMBL/GenBank/DDBJ whole genome shotgun (WGS) entry which is preliminary data.</text>
</comment>
<reference evidence="4 5" key="1">
    <citation type="submission" date="2024-09" db="EMBL/GenBank/DDBJ databases">
        <authorList>
            <person name="Sun Q."/>
            <person name="Mori K."/>
        </authorList>
    </citation>
    <scope>NUCLEOTIDE SEQUENCE [LARGE SCALE GENOMIC DNA]</scope>
    <source>
        <strain evidence="4 5">CECT 8286</strain>
    </source>
</reference>
<feature type="domain" description="Nitroreductase" evidence="3">
    <location>
        <begin position="196"/>
        <end position="241"/>
    </location>
</feature>
<proteinExistence type="inferred from homology"/>
<evidence type="ECO:0000259" key="3">
    <source>
        <dbReference type="Pfam" id="PF00881"/>
    </source>
</evidence>
<dbReference type="PANTHER" id="PTHR43673:SF10">
    <property type="entry name" value="NADH DEHYDROGENASE_NAD(P)H NITROREDUCTASE XCC3605-RELATED"/>
    <property type="match status" value="1"/>
</dbReference>
<name>A0ABV5EW89_9FLAO</name>
<dbReference type="Gene3D" id="3.40.109.10">
    <property type="entry name" value="NADH Oxidase"/>
    <property type="match status" value="1"/>
</dbReference>
<dbReference type="SUPFAM" id="SSF55469">
    <property type="entry name" value="FMN-dependent nitroreductase-like"/>
    <property type="match status" value="1"/>
</dbReference>
<comment type="similarity">
    <text evidence="1">Belongs to the nitroreductase family.</text>
</comment>
<evidence type="ECO:0000313" key="5">
    <source>
        <dbReference type="Proteomes" id="UP001589605"/>
    </source>
</evidence>
<dbReference type="InterPro" id="IPR000415">
    <property type="entry name" value="Nitroreductase-like"/>
</dbReference>
<dbReference type="Pfam" id="PF00881">
    <property type="entry name" value="Nitroreductase"/>
    <property type="match status" value="2"/>
</dbReference>
<organism evidence="4 5">
    <name type="scientific">Formosa undariae</name>
    <dbReference type="NCBI Taxonomy" id="1325436"/>
    <lineage>
        <taxon>Bacteria</taxon>
        <taxon>Pseudomonadati</taxon>
        <taxon>Bacteroidota</taxon>
        <taxon>Flavobacteriia</taxon>
        <taxon>Flavobacteriales</taxon>
        <taxon>Flavobacteriaceae</taxon>
        <taxon>Formosa</taxon>
    </lineage>
</organism>
<dbReference type="PANTHER" id="PTHR43673">
    <property type="entry name" value="NAD(P)H NITROREDUCTASE YDGI-RELATED"/>
    <property type="match status" value="1"/>
</dbReference>
<dbReference type="RefSeq" id="WP_382379881.1">
    <property type="nucleotide sequence ID" value="NZ_JBHMEZ010000001.1"/>
</dbReference>
<accession>A0ABV5EW89</accession>
<sequence length="362" mass="42234">MKQKIDQLILKITLSLIYRLRTRFDNKKKHYISWAISSPIKSTIYYSLFDNSFDNEHYRILNGKFNFSSNKLSSGVYARTRRNIHRIEKGISASLLVKREMFAKDYIEETVFGVEELLNTKYVNTPFHKWSVDVLNNYFQLVKLDEDLQYLSEKWKIMFNKFNIKDLENVNLHIPYNYSKLPISNIGFSELDSLFKRRHSVRWYNDKKVNVKLIKQAVESSLSSPSACNRQPFEVLYITGQRLNNMKALKLGFEMFSDNIKSFIFIVGDLSSYTEEQDKHLIYIDGGLFAMSLMLSLESLGISSCPINYPDTVGLDDKVQKILDLENYQKGVMLLSVGYANEDSPIPFSAKKELNEIFREIN</sequence>
<keyword evidence="2" id="KW-0560">Oxidoreductase</keyword>
<evidence type="ECO:0000256" key="2">
    <source>
        <dbReference type="ARBA" id="ARBA00023002"/>
    </source>
</evidence>
<keyword evidence="5" id="KW-1185">Reference proteome</keyword>